<protein>
    <submittedName>
        <fullName evidence="2">Uncharacterized protein</fullName>
    </submittedName>
</protein>
<keyword evidence="1" id="KW-0812">Transmembrane</keyword>
<comment type="caution">
    <text evidence="2">The sequence shown here is derived from an EMBL/GenBank/DDBJ whole genome shotgun (WGS) entry which is preliminary data.</text>
</comment>
<sequence>MKNRIFWYIVVTFVVSLLVTGSVLMPGVLLSRTEDSILDSPSTVSTGISFSQQQNATAASKTLTPSLVSVAQMTRSVQLYEQGVQKSVLSKGLSNGSMDMKEAVDACVQQITTLLHKSALVPLHQFPKAYIVQAEQRTIMDDSGNPALQYWDITFVARSNQPTMQTKISVSLDAQTGMFLSMRISAVNAAGTVDLMSTAEAIAQGMHMPGRLLLLDEQTIPQTAAWKFNNAALLMQLTLEVKEPALFFTMSLSSKP</sequence>
<organism evidence="2 3">
    <name type="scientific">Ktedonobacter racemifer DSM 44963</name>
    <dbReference type="NCBI Taxonomy" id="485913"/>
    <lineage>
        <taxon>Bacteria</taxon>
        <taxon>Bacillati</taxon>
        <taxon>Chloroflexota</taxon>
        <taxon>Ktedonobacteria</taxon>
        <taxon>Ktedonobacterales</taxon>
        <taxon>Ktedonobacteraceae</taxon>
        <taxon>Ktedonobacter</taxon>
    </lineage>
</organism>
<accession>D6U5S7</accession>
<evidence type="ECO:0000313" key="3">
    <source>
        <dbReference type="Proteomes" id="UP000004508"/>
    </source>
</evidence>
<feature type="transmembrane region" description="Helical" evidence="1">
    <location>
        <begin position="6"/>
        <end position="30"/>
    </location>
</feature>
<gene>
    <name evidence="2" type="ORF">Krac_0929</name>
</gene>
<proteinExistence type="predicted"/>
<dbReference type="RefSeq" id="WP_007922852.1">
    <property type="nucleotide sequence ID" value="NZ_ADVG01000005.1"/>
</dbReference>
<keyword evidence="1" id="KW-0472">Membrane</keyword>
<dbReference type="AlphaFoldDB" id="D6U5S7"/>
<name>D6U5S7_KTERA</name>
<reference evidence="2 3" key="1">
    <citation type="journal article" date="2011" name="Stand. Genomic Sci.">
        <title>Non-contiguous finished genome sequence and contextual data of the filamentous soil bacterium Ktedonobacter racemifer type strain (SOSP1-21).</title>
        <authorList>
            <person name="Chang Y.J."/>
            <person name="Land M."/>
            <person name="Hauser L."/>
            <person name="Chertkov O."/>
            <person name="Del Rio T.G."/>
            <person name="Nolan M."/>
            <person name="Copeland A."/>
            <person name="Tice H."/>
            <person name="Cheng J.F."/>
            <person name="Lucas S."/>
            <person name="Han C."/>
            <person name="Goodwin L."/>
            <person name="Pitluck S."/>
            <person name="Ivanova N."/>
            <person name="Ovchinikova G."/>
            <person name="Pati A."/>
            <person name="Chen A."/>
            <person name="Palaniappan K."/>
            <person name="Mavromatis K."/>
            <person name="Liolios K."/>
            <person name="Brettin T."/>
            <person name="Fiebig A."/>
            <person name="Rohde M."/>
            <person name="Abt B."/>
            <person name="Goker M."/>
            <person name="Detter J.C."/>
            <person name="Woyke T."/>
            <person name="Bristow J."/>
            <person name="Eisen J.A."/>
            <person name="Markowitz V."/>
            <person name="Hugenholtz P."/>
            <person name="Kyrpides N.C."/>
            <person name="Klenk H.P."/>
            <person name="Lapidus A."/>
        </authorList>
    </citation>
    <scope>NUCLEOTIDE SEQUENCE [LARGE SCALE GENOMIC DNA]</scope>
    <source>
        <strain evidence="3">DSM 44963</strain>
    </source>
</reference>
<keyword evidence="3" id="KW-1185">Reference proteome</keyword>
<dbReference type="STRING" id="485913.Krac_0929"/>
<dbReference type="EMBL" id="ADVG01000005">
    <property type="protein sequence ID" value="EFH80338.1"/>
    <property type="molecule type" value="Genomic_DNA"/>
</dbReference>
<evidence type="ECO:0000256" key="1">
    <source>
        <dbReference type="SAM" id="Phobius"/>
    </source>
</evidence>
<dbReference type="Proteomes" id="UP000004508">
    <property type="component" value="Unassembled WGS sequence"/>
</dbReference>
<evidence type="ECO:0000313" key="2">
    <source>
        <dbReference type="EMBL" id="EFH80338.1"/>
    </source>
</evidence>
<dbReference type="InParanoid" id="D6U5S7"/>
<dbReference type="OrthoDB" id="9823652at2"/>
<keyword evidence="1" id="KW-1133">Transmembrane helix</keyword>